<dbReference type="Proteomes" id="UP000593567">
    <property type="component" value="Unassembled WGS sequence"/>
</dbReference>
<evidence type="ECO:0000313" key="1">
    <source>
        <dbReference type="EMBL" id="KAF6018658.1"/>
    </source>
</evidence>
<comment type="caution">
    <text evidence="1">The sequence shown here is derived from an EMBL/GenBank/DDBJ whole genome shotgun (WGS) entry which is preliminary data.</text>
</comment>
<protein>
    <submittedName>
        <fullName evidence="1">Uncharacterized protein</fullName>
    </submittedName>
</protein>
<accession>A0A7J7IZK5</accession>
<keyword evidence="2" id="KW-1185">Reference proteome</keyword>
<name>A0A7J7IZK5_BUGNE</name>
<evidence type="ECO:0000313" key="2">
    <source>
        <dbReference type="Proteomes" id="UP000593567"/>
    </source>
</evidence>
<organism evidence="1 2">
    <name type="scientific">Bugula neritina</name>
    <name type="common">Brown bryozoan</name>
    <name type="synonym">Sertularia neritina</name>
    <dbReference type="NCBI Taxonomy" id="10212"/>
    <lineage>
        <taxon>Eukaryota</taxon>
        <taxon>Metazoa</taxon>
        <taxon>Spiralia</taxon>
        <taxon>Lophotrochozoa</taxon>
        <taxon>Bryozoa</taxon>
        <taxon>Gymnolaemata</taxon>
        <taxon>Cheilostomatida</taxon>
        <taxon>Flustrina</taxon>
        <taxon>Buguloidea</taxon>
        <taxon>Bugulidae</taxon>
        <taxon>Bugula</taxon>
    </lineage>
</organism>
<dbReference type="AlphaFoldDB" id="A0A7J7IZK5"/>
<reference evidence="1" key="1">
    <citation type="submission" date="2020-06" db="EMBL/GenBank/DDBJ databases">
        <title>Draft genome of Bugula neritina, a colonial animal packing powerful symbionts and potential medicines.</title>
        <authorList>
            <person name="Rayko M."/>
        </authorList>
    </citation>
    <scope>NUCLEOTIDE SEQUENCE [LARGE SCALE GENOMIC DNA]</scope>
    <source>
        <strain evidence="1">Kwan_BN1</strain>
    </source>
</reference>
<gene>
    <name evidence="1" type="ORF">EB796_023054</name>
</gene>
<proteinExistence type="predicted"/>
<sequence>MQALKSLQQSTDPGNFHGKYCNTINQVSIVYNMLIVNYLYICDCYVGLRYSGYSTIFQNIRASDVSNEFKVKPTVASTRYSCATFSSICNSLCQSRLEKVVKQKKAAITPYGTIGIDSAICKKLRRSITKEIDFVVRSRPSTCTTSLRTGKFYDQNFCCNIYGTTSTCQKNVIG</sequence>
<dbReference type="EMBL" id="VXIV02003287">
    <property type="protein sequence ID" value="KAF6018658.1"/>
    <property type="molecule type" value="Genomic_DNA"/>
</dbReference>